<name>A0A0R2AWC1_9LACO</name>
<keyword evidence="7" id="KW-1185">Reference proteome</keyword>
<dbReference type="PANTHER" id="PTHR37306:SF1">
    <property type="entry name" value="COLICIN V PRODUCTION PROTEIN"/>
    <property type="match status" value="1"/>
</dbReference>
<dbReference type="STRING" id="1423727.FC34_GL001664"/>
<comment type="subcellular location">
    <subcellularLocation>
        <location evidence="1">Membrane</location>
        <topology evidence="1">Multi-pass membrane protein</topology>
    </subcellularLocation>
</comment>
<comment type="caution">
    <text evidence="6">The sequence shown here is derived from an EMBL/GenBank/DDBJ whole genome shotgun (WGS) entry which is preliminary data.</text>
</comment>
<keyword evidence="2 5" id="KW-0812">Transmembrane</keyword>
<evidence type="ECO:0000313" key="6">
    <source>
        <dbReference type="EMBL" id="KRM71549.1"/>
    </source>
</evidence>
<sequence>MLSIIIILVLAYFFYAGARRGLWLQLLHVLGYSVSFFLAALWANPLSTRLTLLVPYPSATEQSKFTFFTNSVGLTLDQAFYRGFAFLFIFALGWLLTRIILLWFHNLTYRRIDPQVNLVTAGGLNLIVGYVLLFMGLYLLALIPVGGIQDVLSQSWVARLMISHTPGLTQLFTQWWILG</sequence>
<reference evidence="6 7" key="1">
    <citation type="journal article" date="2015" name="Genome Announc.">
        <title>Expanding the biotechnology potential of lactobacilli through comparative genomics of 213 strains and associated genera.</title>
        <authorList>
            <person name="Sun Z."/>
            <person name="Harris H.M."/>
            <person name="McCann A."/>
            <person name="Guo C."/>
            <person name="Argimon S."/>
            <person name="Zhang W."/>
            <person name="Yang X."/>
            <person name="Jeffery I.B."/>
            <person name="Cooney J.C."/>
            <person name="Kagawa T.F."/>
            <person name="Liu W."/>
            <person name="Song Y."/>
            <person name="Salvetti E."/>
            <person name="Wrobel A."/>
            <person name="Rasinkangas P."/>
            <person name="Parkhill J."/>
            <person name="Rea M.C."/>
            <person name="O'Sullivan O."/>
            <person name="Ritari J."/>
            <person name="Douillard F.P."/>
            <person name="Paul Ross R."/>
            <person name="Yang R."/>
            <person name="Briner A.E."/>
            <person name="Felis G.E."/>
            <person name="de Vos W.M."/>
            <person name="Barrangou R."/>
            <person name="Klaenhammer T.R."/>
            <person name="Caufield P.W."/>
            <person name="Cui Y."/>
            <person name="Zhang H."/>
            <person name="O'Toole P.W."/>
        </authorList>
    </citation>
    <scope>NUCLEOTIDE SEQUENCE [LARGE SCALE GENOMIC DNA]</scope>
    <source>
        <strain evidence="6 7">DSM 23927</strain>
    </source>
</reference>
<keyword evidence="4 5" id="KW-0472">Membrane</keyword>
<evidence type="ECO:0000256" key="4">
    <source>
        <dbReference type="ARBA" id="ARBA00023136"/>
    </source>
</evidence>
<organism evidence="6 7">
    <name type="scientific">Lacticaseibacillus brantae DSM 23927</name>
    <dbReference type="NCBI Taxonomy" id="1423727"/>
    <lineage>
        <taxon>Bacteria</taxon>
        <taxon>Bacillati</taxon>
        <taxon>Bacillota</taxon>
        <taxon>Bacilli</taxon>
        <taxon>Lactobacillales</taxon>
        <taxon>Lactobacillaceae</taxon>
        <taxon>Lacticaseibacillus</taxon>
    </lineage>
</organism>
<dbReference type="GO" id="GO:0009403">
    <property type="term" value="P:toxin biosynthetic process"/>
    <property type="evidence" value="ECO:0007669"/>
    <property type="project" value="InterPro"/>
</dbReference>
<dbReference type="EMBL" id="AYZQ01000004">
    <property type="protein sequence ID" value="KRM71549.1"/>
    <property type="molecule type" value="Genomic_DNA"/>
</dbReference>
<evidence type="ECO:0000256" key="2">
    <source>
        <dbReference type="ARBA" id="ARBA00022692"/>
    </source>
</evidence>
<feature type="transmembrane region" description="Helical" evidence="5">
    <location>
        <begin position="84"/>
        <end position="104"/>
    </location>
</feature>
<protein>
    <submittedName>
        <fullName evidence="6">Membrane ancor connecting MutS2 with cell-division Z-ring</fullName>
    </submittedName>
</protein>
<evidence type="ECO:0000313" key="7">
    <source>
        <dbReference type="Proteomes" id="UP000051672"/>
    </source>
</evidence>
<dbReference type="PANTHER" id="PTHR37306">
    <property type="entry name" value="COLICIN V PRODUCTION PROTEIN"/>
    <property type="match status" value="1"/>
</dbReference>
<proteinExistence type="predicted"/>
<dbReference type="AlphaFoldDB" id="A0A0R2AWC1"/>
<evidence type="ECO:0000256" key="3">
    <source>
        <dbReference type="ARBA" id="ARBA00022989"/>
    </source>
</evidence>
<dbReference type="InterPro" id="IPR003825">
    <property type="entry name" value="Colicin-V_CvpA"/>
</dbReference>
<evidence type="ECO:0000256" key="5">
    <source>
        <dbReference type="SAM" id="Phobius"/>
    </source>
</evidence>
<dbReference type="RefSeq" id="WP_057894935.1">
    <property type="nucleotide sequence ID" value="NZ_AYZQ01000004.1"/>
</dbReference>
<feature type="transmembrane region" description="Helical" evidence="5">
    <location>
        <begin position="26"/>
        <end position="43"/>
    </location>
</feature>
<dbReference type="Pfam" id="PF02674">
    <property type="entry name" value="Colicin_V"/>
    <property type="match status" value="1"/>
</dbReference>
<gene>
    <name evidence="6" type="ORF">FC34_GL001664</name>
</gene>
<dbReference type="PATRIC" id="fig|1423727.3.peg.1686"/>
<evidence type="ECO:0000256" key="1">
    <source>
        <dbReference type="ARBA" id="ARBA00004141"/>
    </source>
</evidence>
<dbReference type="GO" id="GO:0016020">
    <property type="term" value="C:membrane"/>
    <property type="evidence" value="ECO:0007669"/>
    <property type="project" value="UniProtKB-SubCell"/>
</dbReference>
<keyword evidence="3 5" id="KW-1133">Transmembrane helix</keyword>
<accession>A0A0R2AWC1</accession>
<dbReference type="OrthoDB" id="1809613at2"/>
<feature type="transmembrane region" description="Helical" evidence="5">
    <location>
        <begin position="124"/>
        <end position="145"/>
    </location>
</feature>
<dbReference type="Proteomes" id="UP000051672">
    <property type="component" value="Unassembled WGS sequence"/>
</dbReference>